<sequence>MIYSYYKNTIPTVQDIKNLDDWLFENEELPINNYNGSYTTCDILKRLSINHGGFSETEVHRDWTMEGLVDELQKGYPVIVAVRLRMSSEVTTSNGHFMVLRGIDQNYVYVNDPGRSLGSGHGKNKKYSKQEFLASWNTQGRACVTIHSELSGGGGSDQPLNLVSELAQNKIVLGWDHPDSELPLSYQILRNGNYINSVESNYTYYTDTSVEPGVLYCYTVRSEFEENLSGPSNEICIELSKDSDEIDLENGLVAYYPFNGNANDESGNGNHGVVHGASLAEDRFLNKNSAYSFDGYDDYIQIDGIKNIFSNDFTVSLWVNFHSFDDKDYPSILYLENCNLILHGMGPVYDQFGEKNLISFYQQNDCNNPGTNPSTSRIGQMTSQIKLQEKTWYLITISKFNNNFNMYINNELQVQLQSDESITFDGSVFLGLRPFFSDRMQTDISFPGLRSRSEFGHVIMQGKFWIFQYQRQFRFSGACFCNTII</sequence>
<reference evidence="3" key="1">
    <citation type="submission" date="2012-11" db="EMBL/GenBank/DDBJ databases">
        <authorList>
            <person name="Lucero-Rivera Y.E."/>
            <person name="Tovar-Ramirez D."/>
        </authorList>
    </citation>
    <scope>NUCLEOTIDE SEQUENCE [LARGE SCALE GENOMIC DNA]</scope>
    <source>
        <strain evidence="3">Araruama</strain>
    </source>
</reference>
<proteinExistence type="predicted"/>
<dbReference type="InterPro" id="IPR013783">
    <property type="entry name" value="Ig-like_fold"/>
</dbReference>
<dbReference type="SUPFAM" id="SSF49899">
    <property type="entry name" value="Concanavalin A-like lectins/glucanases"/>
    <property type="match status" value="1"/>
</dbReference>
<name>A0A1V1NVW2_9BACT</name>
<dbReference type="InterPro" id="IPR036116">
    <property type="entry name" value="FN3_sf"/>
</dbReference>
<evidence type="ECO:0000259" key="1">
    <source>
        <dbReference type="PROSITE" id="PS50853"/>
    </source>
</evidence>
<organism evidence="2 3">
    <name type="scientific">Candidatus Magnetoglobus multicellularis str. Araruama</name>
    <dbReference type="NCBI Taxonomy" id="890399"/>
    <lineage>
        <taxon>Bacteria</taxon>
        <taxon>Pseudomonadati</taxon>
        <taxon>Thermodesulfobacteriota</taxon>
        <taxon>Desulfobacteria</taxon>
        <taxon>Desulfobacterales</taxon>
        <taxon>Desulfobacteraceae</taxon>
        <taxon>Candidatus Magnetoglobus</taxon>
    </lineage>
</organism>
<dbReference type="AlphaFoldDB" id="A0A1V1NVW2"/>
<feature type="domain" description="Fibronectin type-III" evidence="1">
    <location>
        <begin position="156"/>
        <end position="243"/>
    </location>
</feature>
<dbReference type="Gene3D" id="3.90.70.10">
    <property type="entry name" value="Cysteine proteinases"/>
    <property type="match status" value="1"/>
</dbReference>
<dbReference type="Proteomes" id="UP000189670">
    <property type="component" value="Unassembled WGS sequence"/>
</dbReference>
<dbReference type="PROSITE" id="PS50853">
    <property type="entry name" value="FN3"/>
    <property type="match status" value="1"/>
</dbReference>
<dbReference type="Gene3D" id="2.60.40.10">
    <property type="entry name" value="Immunoglobulins"/>
    <property type="match status" value="1"/>
</dbReference>
<dbReference type="Pfam" id="PF13529">
    <property type="entry name" value="Peptidase_C39_2"/>
    <property type="match status" value="1"/>
</dbReference>
<evidence type="ECO:0000313" key="3">
    <source>
        <dbReference type="Proteomes" id="UP000189670"/>
    </source>
</evidence>
<dbReference type="CDD" id="cd00063">
    <property type="entry name" value="FN3"/>
    <property type="match status" value="1"/>
</dbReference>
<protein>
    <recommendedName>
        <fullName evidence="1">Fibronectin type-III domain-containing protein</fullName>
    </recommendedName>
</protein>
<evidence type="ECO:0000313" key="2">
    <source>
        <dbReference type="EMBL" id="ETR66729.1"/>
    </source>
</evidence>
<dbReference type="InterPro" id="IPR013320">
    <property type="entry name" value="ConA-like_dom_sf"/>
</dbReference>
<gene>
    <name evidence="2" type="ORF">OMM_05511</name>
</gene>
<dbReference type="EMBL" id="ATBP01001786">
    <property type="protein sequence ID" value="ETR66729.1"/>
    <property type="molecule type" value="Genomic_DNA"/>
</dbReference>
<dbReference type="SUPFAM" id="SSF49265">
    <property type="entry name" value="Fibronectin type III"/>
    <property type="match status" value="1"/>
</dbReference>
<comment type="caution">
    <text evidence="2">The sequence shown here is derived from an EMBL/GenBank/DDBJ whole genome shotgun (WGS) entry which is preliminary data.</text>
</comment>
<accession>A0A1V1NVW2</accession>
<dbReference type="Gene3D" id="2.60.120.200">
    <property type="match status" value="1"/>
</dbReference>
<dbReference type="InterPro" id="IPR003961">
    <property type="entry name" value="FN3_dom"/>
</dbReference>
<dbReference type="InterPro" id="IPR039564">
    <property type="entry name" value="Peptidase_C39-like"/>
</dbReference>